<evidence type="ECO:0000313" key="3">
    <source>
        <dbReference type="Proteomes" id="UP001319060"/>
    </source>
</evidence>
<keyword evidence="1" id="KW-0812">Transmembrane</keyword>
<keyword evidence="1" id="KW-0472">Membrane</keyword>
<evidence type="ECO:0008006" key="4">
    <source>
        <dbReference type="Google" id="ProtNLM"/>
    </source>
</evidence>
<organism evidence="2 3">
    <name type="scientific">Fictibacillus barbaricus</name>
    <dbReference type="NCBI Taxonomy" id="182136"/>
    <lineage>
        <taxon>Bacteria</taxon>
        <taxon>Bacillati</taxon>
        <taxon>Bacillota</taxon>
        <taxon>Bacilli</taxon>
        <taxon>Bacillales</taxon>
        <taxon>Fictibacillaceae</taxon>
        <taxon>Fictibacillus</taxon>
    </lineage>
</organism>
<reference evidence="2 3" key="1">
    <citation type="submission" date="2021-01" db="EMBL/GenBank/DDBJ databases">
        <title>Genome Sequencing of Type Strains.</title>
        <authorList>
            <person name="Lemaire J.F."/>
            <person name="Inderbitzin P."/>
            <person name="Collins S.B."/>
            <person name="Wespe N."/>
            <person name="Knight-Connoni V."/>
        </authorList>
    </citation>
    <scope>NUCLEOTIDE SEQUENCE [LARGE SCALE GENOMIC DNA]</scope>
    <source>
        <strain evidence="2 3">DSM 14730</strain>
    </source>
</reference>
<name>A0ABS2ZHT5_9BACL</name>
<protein>
    <recommendedName>
        <fullName evidence="4">Inner membrane protein</fullName>
    </recommendedName>
</protein>
<dbReference type="Proteomes" id="UP001319060">
    <property type="component" value="Unassembled WGS sequence"/>
</dbReference>
<keyword evidence="3" id="KW-1185">Reference proteome</keyword>
<dbReference type="EMBL" id="JAFHKS010000044">
    <property type="protein sequence ID" value="MBN3546962.1"/>
    <property type="molecule type" value="Genomic_DNA"/>
</dbReference>
<feature type="transmembrane region" description="Helical" evidence="1">
    <location>
        <begin position="37"/>
        <end position="59"/>
    </location>
</feature>
<proteinExistence type="predicted"/>
<evidence type="ECO:0000313" key="2">
    <source>
        <dbReference type="EMBL" id="MBN3546962.1"/>
    </source>
</evidence>
<accession>A0ABS2ZHT5</accession>
<feature type="transmembrane region" description="Helical" evidence="1">
    <location>
        <begin position="71"/>
        <end position="93"/>
    </location>
</feature>
<keyword evidence="1" id="KW-1133">Transmembrane helix</keyword>
<dbReference type="RefSeq" id="WP_188401246.1">
    <property type="nucleotide sequence ID" value="NZ_BMCE01000001.1"/>
</dbReference>
<comment type="caution">
    <text evidence="2">The sequence shown here is derived from an EMBL/GenBank/DDBJ whole genome shotgun (WGS) entry which is preliminary data.</text>
</comment>
<gene>
    <name evidence="2" type="ORF">JYA64_16765</name>
</gene>
<feature type="transmembrane region" description="Helical" evidence="1">
    <location>
        <begin position="12"/>
        <end position="28"/>
    </location>
</feature>
<evidence type="ECO:0000256" key="1">
    <source>
        <dbReference type="SAM" id="Phobius"/>
    </source>
</evidence>
<sequence length="99" mass="11660">MHHTSIMHDWSFAAGLTLLNILCTLYLIKPRKSTLRLIYWGSMLIFIFIYPIALMGYTLQYPQSSGLFLGLAFMITVIFSLILFFSVCWVWVIRHSFYR</sequence>